<dbReference type="EMBL" id="GBXM01078206">
    <property type="protein sequence ID" value="JAH30371.1"/>
    <property type="molecule type" value="Transcribed_RNA"/>
</dbReference>
<proteinExistence type="predicted"/>
<organism evidence="1">
    <name type="scientific">Anguilla anguilla</name>
    <name type="common">European freshwater eel</name>
    <name type="synonym">Muraena anguilla</name>
    <dbReference type="NCBI Taxonomy" id="7936"/>
    <lineage>
        <taxon>Eukaryota</taxon>
        <taxon>Metazoa</taxon>
        <taxon>Chordata</taxon>
        <taxon>Craniata</taxon>
        <taxon>Vertebrata</taxon>
        <taxon>Euteleostomi</taxon>
        <taxon>Actinopterygii</taxon>
        <taxon>Neopterygii</taxon>
        <taxon>Teleostei</taxon>
        <taxon>Anguilliformes</taxon>
        <taxon>Anguillidae</taxon>
        <taxon>Anguilla</taxon>
    </lineage>
</organism>
<accession>A0A0E9RMK8</accession>
<reference evidence="1" key="2">
    <citation type="journal article" date="2015" name="Fish Shellfish Immunol.">
        <title>Early steps in the European eel (Anguilla anguilla)-Vibrio vulnificus interaction in the gills: Role of the RtxA13 toxin.</title>
        <authorList>
            <person name="Callol A."/>
            <person name="Pajuelo D."/>
            <person name="Ebbesson L."/>
            <person name="Teles M."/>
            <person name="MacKenzie S."/>
            <person name="Amaro C."/>
        </authorList>
    </citation>
    <scope>NUCLEOTIDE SEQUENCE</scope>
</reference>
<protein>
    <submittedName>
        <fullName evidence="1">Uncharacterized protein</fullName>
    </submittedName>
</protein>
<reference evidence="1" key="1">
    <citation type="submission" date="2014-11" db="EMBL/GenBank/DDBJ databases">
        <authorList>
            <person name="Amaro Gonzalez C."/>
        </authorList>
    </citation>
    <scope>NUCLEOTIDE SEQUENCE</scope>
</reference>
<dbReference type="AlphaFoldDB" id="A0A0E9RMK8"/>
<sequence length="35" mass="3862">METHGPRLTCNPSLINMPPFLIDTVNSILIVTVHS</sequence>
<name>A0A0E9RMK8_ANGAN</name>
<evidence type="ECO:0000313" key="1">
    <source>
        <dbReference type="EMBL" id="JAH30371.1"/>
    </source>
</evidence>